<name>A0AAN6M525_9PLEO</name>
<comment type="caution">
    <text evidence="5">The sequence shown here is derived from an EMBL/GenBank/DDBJ whole genome shotgun (WGS) entry which is preliminary data.</text>
</comment>
<proteinExistence type="inferred from homology"/>
<keyword evidence="6" id="KW-1185">Reference proteome</keyword>
<dbReference type="EMBL" id="WVTA01000003">
    <property type="protein sequence ID" value="KAK3214456.1"/>
    <property type="molecule type" value="Genomic_DNA"/>
</dbReference>
<dbReference type="InterPro" id="IPR051609">
    <property type="entry name" value="NmrA/Isoflavone_reductase-like"/>
</dbReference>
<comment type="similarity">
    <text evidence="1">Belongs to the NmrA-type oxidoreductase family. Isoflavone reductase subfamily.</text>
</comment>
<dbReference type="CDD" id="cd05259">
    <property type="entry name" value="PCBER_SDR_a"/>
    <property type="match status" value="1"/>
</dbReference>
<organism evidence="5 6">
    <name type="scientific">Pseudopithomyces chartarum</name>
    <dbReference type="NCBI Taxonomy" id="1892770"/>
    <lineage>
        <taxon>Eukaryota</taxon>
        <taxon>Fungi</taxon>
        <taxon>Dikarya</taxon>
        <taxon>Ascomycota</taxon>
        <taxon>Pezizomycotina</taxon>
        <taxon>Dothideomycetes</taxon>
        <taxon>Pleosporomycetidae</taxon>
        <taxon>Pleosporales</taxon>
        <taxon>Massarineae</taxon>
        <taxon>Didymosphaeriaceae</taxon>
        <taxon>Pseudopithomyces</taxon>
    </lineage>
</organism>
<keyword evidence="3" id="KW-0560">Oxidoreductase</keyword>
<dbReference type="SUPFAM" id="SSF51735">
    <property type="entry name" value="NAD(P)-binding Rossmann-fold domains"/>
    <property type="match status" value="1"/>
</dbReference>
<evidence type="ECO:0000259" key="4">
    <source>
        <dbReference type="Pfam" id="PF13460"/>
    </source>
</evidence>
<dbReference type="Gene3D" id="3.90.25.10">
    <property type="entry name" value="UDP-galactose 4-epimerase, domain 1"/>
    <property type="match status" value="1"/>
</dbReference>
<dbReference type="AlphaFoldDB" id="A0AAN6M525"/>
<dbReference type="Proteomes" id="UP001280581">
    <property type="component" value="Unassembled WGS sequence"/>
</dbReference>
<dbReference type="Pfam" id="PF13460">
    <property type="entry name" value="NAD_binding_10"/>
    <property type="match status" value="1"/>
</dbReference>
<evidence type="ECO:0000256" key="1">
    <source>
        <dbReference type="ARBA" id="ARBA00005725"/>
    </source>
</evidence>
<evidence type="ECO:0000256" key="3">
    <source>
        <dbReference type="ARBA" id="ARBA00023002"/>
    </source>
</evidence>
<evidence type="ECO:0000313" key="6">
    <source>
        <dbReference type="Proteomes" id="UP001280581"/>
    </source>
</evidence>
<feature type="domain" description="NAD(P)-binding" evidence="4">
    <location>
        <begin position="12"/>
        <end position="157"/>
    </location>
</feature>
<dbReference type="GO" id="GO:0016491">
    <property type="term" value="F:oxidoreductase activity"/>
    <property type="evidence" value="ECO:0007669"/>
    <property type="project" value="UniProtKB-KW"/>
</dbReference>
<dbReference type="PANTHER" id="PTHR47706:SF10">
    <property type="entry name" value="NMRA-LIKE DOMAIN-CONTAINING PROTEIN"/>
    <property type="match status" value="1"/>
</dbReference>
<protein>
    <recommendedName>
        <fullName evidence="4">NAD(P)-binding domain-containing protein</fullName>
    </recommendedName>
</protein>
<accession>A0AAN6M525</accession>
<dbReference type="InterPro" id="IPR045312">
    <property type="entry name" value="PCBER-like"/>
</dbReference>
<dbReference type="InterPro" id="IPR016040">
    <property type="entry name" value="NAD(P)-bd_dom"/>
</dbReference>
<dbReference type="PANTHER" id="PTHR47706">
    <property type="entry name" value="NMRA-LIKE FAMILY PROTEIN"/>
    <property type="match status" value="1"/>
</dbReference>
<evidence type="ECO:0000313" key="5">
    <source>
        <dbReference type="EMBL" id="KAK3214456.1"/>
    </source>
</evidence>
<reference evidence="5 6" key="1">
    <citation type="submission" date="2021-02" db="EMBL/GenBank/DDBJ databases">
        <title>Genome assembly of Pseudopithomyces chartarum.</title>
        <authorList>
            <person name="Jauregui R."/>
            <person name="Singh J."/>
            <person name="Voisey C."/>
        </authorList>
    </citation>
    <scope>NUCLEOTIDE SEQUENCE [LARGE SCALE GENOMIC DNA]</scope>
    <source>
        <strain evidence="5 6">AGR01</strain>
    </source>
</reference>
<evidence type="ECO:0000256" key="2">
    <source>
        <dbReference type="ARBA" id="ARBA00022857"/>
    </source>
</evidence>
<sequence length="316" mass="33947">MSPPLTNILLIGATGSVGAPILTALLSTPHLKTTILTRTSSRATFPPGIPTITISDAYTLPELISAFKGQDAVISAMSTTPATKDDLAFRIVDAALAAGVKRLIPSEFGANNLDPRATGLVPVYARKGEMLRYLIEVAGKSEGKLSWTSVACGAWLDWGLDVKKSGNFLGVDVKGRKAVIWDSGRARFACTTSRSTGEAVVKILLAGEKTANEQIFLADFTSSVREVVECLEKLTGEKWELEVKESEGAIRELKKRFEEGEFAATFGLLSISFAGDVDVGYDFEKEQKVWSEDLGVSKQTLEEVVREALEVANAAA</sequence>
<dbReference type="InterPro" id="IPR036291">
    <property type="entry name" value="NAD(P)-bd_dom_sf"/>
</dbReference>
<dbReference type="Gene3D" id="3.40.50.720">
    <property type="entry name" value="NAD(P)-binding Rossmann-like Domain"/>
    <property type="match status" value="1"/>
</dbReference>
<keyword evidence="2" id="KW-0521">NADP</keyword>
<gene>
    <name evidence="5" type="ORF">GRF29_19g260792</name>
</gene>